<dbReference type="OrthoDB" id="765769at2759"/>
<evidence type="ECO:0000256" key="2">
    <source>
        <dbReference type="SAM" id="Phobius"/>
    </source>
</evidence>
<organism evidence="5 6">
    <name type="scientific">Apostasia shenzhenica</name>
    <dbReference type="NCBI Taxonomy" id="1088818"/>
    <lineage>
        <taxon>Eukaryota</taxon>
        <taxon>Viridiplantae</taxon>
        <taxon>Streptophyta</taxon>
        <taxon>Embryophyta</taxon>
        <taxon>Tracheophyta</taxon>
        <taxon>Spermatophyta</taxon>
        <taxon>Magnoliopsida</taxon>
        <taxon>Liliopsida</taxon>
        <taxon>Asparagales</taxon>
        <taxon>Orchidaceae</taxon>
        <taxon>Apostasioideae</taxon>
        <taxon>Apostasia</taxon>
    </lineage>
</organism>
<dbReference type="InterPro" id="IPR025486">
    <property type="entry name" value="DUF4378"/>
</dbReference>
<dbReference type="Proteomes" id="UP000236161">
    <property type="component" value="Unassembled WGS sequence"/>
</dbReference>
<feature type="transmembrane region" description="Helical" evidence="2">
    <location>
        <begin position="16"/>
        <end position="35"/>
    </location>
</feature>
<keyword evidence="2" id="KW-0812">Transmembrane</keyword>
<reference evidence="5 6" key="1">
    <citation type="journal article" date="2017" name="Nature">
        <title>The Apostasia genome and the evolution of orchids.</title>
        <authorList>
            <person name="Zhang G.Q."/>
            <person name="Liu K.W."/>
            <person name="Li Z."/>
            <person name="Lohaus R."/>
            <person name="Hsiao Y.Y."/>
            <person name="Niu S.C."/>
            <person name="Wang J.Y."/>
            <person name="Lin Y.C."/>
            <person name="Xu Q."/>
            <person name="Chen L.J."/>
            <person name="Yoshida K."/>
            <person name="Fujiwara S."/>
            <person name="Wang Z.W."/>
            <person name="Zhang Y.Q."/>
            <person name="Mitsuda N."/>
            <person name="Wang M."/>
            <person name="Liu G.H."/>
            <person name="Pecoraro L."/>
            <person name="Huang H.X."/>
            <person name="Xiao X.J."/>
            <person name="Lin M."/>
            <person name="Wu X.Y."/>
            <person name="Wu W.L."/>
            <person name="Chen Y.Y."/>
            <person name="Chang S.B."/>
            <person name="Sakamoto S."/>
            <person name="Ohme-Takagi M."/>
            <person name="Yagi M."/>
            <person name="Zeng S.J."/>
            <person name="Shen C.Y."/>
            <person name="Yeh C.M."/>
            <person name="Luo Y.B."/>
            <person name="Tsai W.C."/>
            <person name="Van de Peer Y."/>
            <person name="Liu Z.J."/>
        </authorList>
    </citation>
    <scope>NUCLEOTIDE SEQUENCE [LARGE SCALE GENOMIC DNA]</scope>
    <source>
        <strain evidence="6">cv. Shenzhen</strain>
        <tissue evidence="5">Stem</tissue>
    </source>
</reference>
<feature type="domain" description="DUF4378" evidence="3">
    <location>
        <begin position="700"/>
        <end position="847"/>
    </location>
</feature>
<dbReference type="STRING" id="1088818.A0A2I0AB29"/>
<evidence type="ECO:0000256" key="1">
    <source>
        <dbReference type="SAM" id="MobiDB-lite"/>
    </source>
</evidence>
<dbReference type="Pfam" id="PF14383">
    <property type="entry name" value="VARLMGL"/>
    <property type="match status" value="1"/>
</dbReference>
<evidence type="ECO:0008006" key="7">
    <source>
        <dbReference type="Google" id="ProtNLM"/>
    </source>
</evidence>
<feature type="compositionally biased region" description="Low complexity" evidence="1">
    <location>
        <begin position="609"/>
        <end position="619"/>
    </location>
</feature>
<evidence type="ECO:0000313" key="5">
    <source>
        <dbReference type="EMBL" id="PKA52744.1"/>
    </source>
</evidence>
<proteinExistence type="predicted"/>
<dbReference type="Pfam" id="PF14309">
    <property type="entry name" value="DUF4378"/>
    <property type="match status" value="1"/>
</dbReference>
<keyword evidence="6" id="KW-1185">Reference proteome</keyword>
<dbReference type="InterPro" id="IPR032795">
    <property type="entry name" value="DUF3741-assoc"/>
</dbReference>
<evidence type="ECO:0000259" key="4">
    <source>
        <dbReference type="Pfam" id="PF14383"/>
    </source>
</evidence>
<keyword evidence="2" id="KW-0472">Membrane</keyword>
<dbReference type="EMBL" id="KZ452001">
    <property type="protein sequence ID" value="PKA52744.1"/>
    <property type="molecule type" value="Genomic_DNA"/>
</dbReference>
<dbReference type="PANTHER" id="PTHR21726">
    <property type="entry name" value="PHOSPHATIDYLINOSITOL N-ACETYLGLUCOSAMINYLTRANSFERASE SUBUNIT P DOWN SYNDROME CRITICAL REGION PROTEIN 5 -RELATED"/>
    <property type="match status" value="1"/>
</dbReference>
<accession>A0A2I0AB29</accession>
<dbReference type="PANTHER" id="PTHR21726:SF65">
    <property type="entry name" value="EXPRESSED PROTEIN"/>
    <property type="match status" value="1"/>
</dbReference>
<protein>
    <recommendedName>
        <fullName evidence="7">DUF4378 domain-containing protein</fullName>
    </recommendedName>
</protein>
<sequence length="854" mass="95717">MENNLGIILQLPDKKLWVLCGCVYCFFFFAFVLSIESSLLCVQSDERTVGVTASVRSGDSGYSLLTTDEEESLTRAPGVVARLMGLDSMPCSSERNSFESGSLNIYSDDQISHAVNRSNGYSTRTVKKGNLKRPGSPMERFWTERMPLKSVNSCPVSHNKLPLPMKNPESIPHRMEPLAKNFNHSSQKTGFLKAKSFGLSSSASGIKTSMESLTQAVPMRPTKLAERLRTRNDLQVGIVHRSSLLINSNRRYHSKSDAKEVNLLTNQAKFGSQVKDQPSCYSRKTMVNSQKSRQFSTLPQKAAVALKKKNLMENKEIFGSSTFSNLQRSKIQTKNFSSKKKVGNKLPGHEDVSFVQCGSVSTDKSQASKFQERNVSSTKKITNKLPGCDEVIYMQRSILTSDKEEEEDVTLKYNRLPYKKGLKENGSMISKKTTTLGSSELDSHEKSVRHNFVTDENSRWTNNNMKSGTDIVSFIFTTPIVKPVEVPVISPLPMEIGNERNQSSLDVNIKEKASCLATENQSCDVLSNIGGDALGILLEEKLKELATRINSPCYANGFQSSLLLRGTLSEPNHCLDSPDKHIGIHSDYSSADAKVLHMKEDGHQDIDWTETSSCSSSTTNHDVQKEPHQESPLSILEASFSSSESYNSPDVLGCTDNKISSQFGILVRGSGDVTCTSPLEERLQLKSESVYGHNENMIEEMKYVREILRRRGLLSECANPLHLATLGYTLDPRLFEELECWDSWNGCQRRRKLLFDYSTEWLDLKLSLYLGAGYRAWTKGLSIFGKDLVQMVYEEIASWRSVEDSMIHELLERDMSNQRGRWIDFDLEAFEAGEEIERGLLSSLVEELVADFPC</sequence>
<keyword evidence="2" id="KW-1133">Transmembrane helix</keyword>
<dbReference type="AlphaFoldDB" id="A0A2I0AB29"/>
<feature type="region of interest" description="Disordered" evidence="1">
    <location>
        <begin position="607"/>
        <end position="632"/>
    </location>
</feature>
<feature type="domain" description="DUF3741" evidence="4">
    <location>
        <begin position="67"/>
        <end position="92"/>
    </location>
</feature>
<name>A0A2I0AB29_9ASPA</name>
<gene>
    <name evidence="5" type="ORF">AXF42_Ash001725</name>
</gene>
<evidence type="ECO:0000259" key="3">
    <source>
        <dbReference type="Pfam" id="PF14309"/>
    </source>
</evidence>
<evidence type="ECO:0000313" key="6">
    <source>
        <dbReference type="Proteomes" id="UP000236161"/>
    </source>
</evidence>